<dbReference type="Pfam" id="PF13359">
    <property type="entry name" value="DDE_Tnp_4"/>
    <property type="match status" value="1"/>
</dbReference>
<comment type="caution">
    <text evidence="9">The sequence shown here is derived from an EMBL/GenBank/DDBJ whole genome shotgun (WGS) entry which is preliminary data.</text>
</comment>
<dbReference type="PANTHER" id="PTHR22930:SF284">
    <property type="entry name" value="DDE TNP4 DOMAIN-CONTAINING PROTEIN"/>
    <property type="match status" value="1"/>
</dbReference>
<keyword evidence="6" id="KW-0378">Hydrolase</keyword>
<dbReference type="GO" id="GO:0016787">
    <property type="term" value="F:hydrolase activity"/>
    <property type="evidence" value="ECO:0007669"/>
    <property type="project" value="UniProtKB-KW"/>
</dbReference>
<comment type="cofactor">
    <cofactor evidence="1">
        <name>a divalent metal cation</name>
        <dbReference type="ChEBI" id="CHEBI:60240"/>
    </cofactor>
</comment>
<evidence type="ECO:0000256" key="6">
    <source>
        <dbReference type="ARBA" id="ARBA00022801"/>
    </source>
</evidence>
<keyword evidence="4" id="KW-0540">Nuclease</keyword>
<evidence type="ECO:0000256" key="4">
    <source>
        <dbReference type="ARBA" id="ARBA00022722"/>
    </source>
</evidence>
<evidence type="ECO:0000313" key="9">
    <source>
        <dbReference type="EMBL" id="CAI6365944.1"/>
    </source>
</evidence>
<protein>
    <recommendedName>
        <fullName evidence="8">DDE Tnp4 domain-containing protein</fullName>
    </recommendedName>
</protein>
<dbReference type="AlphaFoldDB" id="A0AAV0XBN5"/>
<keyword evidence="10" id="KW-1185">Reference proteome</keyword>
<evidence type="ECO:0000256" key="2">
    <source>
        <dbReference type="ARBA" id="ARBA00004123"/>
    </source>
</evidence>
<dbReference type="EMBL" id="CARXXK010000004">
    <property type="protein sequence ID" value="CAI6365944.1"/>
    <property type="molecule type" value="Genomic_DNA"/>
</dbReference>
<gene>
    <name evidence="9" type="ORF">MEUPH1_LOCUS20587</name>
</gene>
<dbReference type="GO" id="GO:0005634">
    <property type="term" value="C:nucleus"/>
    <property type="evidence" value="ECO:0007669"/>
    <property type="project" value="UniProtKB-SubCell"/>
</dbReference>
<accession>A0AAV0XBN5</accession>
<feature type="domain" description="DDE Tnp4" evidence="8">
    <location>
        <begin position="176"/>
        <end position="337"/>
    </location>
</feature>
<sequence>MSSLRRKKQLLGYAAVYYIHMNMVKARSPRSIWMKSWLSDKTKFGHLPLISELRNNNPEDFKNYLRIDGTTFDFLLDLIGPLIQKEDTIMRESIPPEQRLLATLTFLATGMSYQRLKFSTAISASSLCEIIPETCDAIFKVLKKDYLTFPKNKNEWQSISKGFKDQWQVINCGGALDGKHVRIIPPKDSGAHFYNYKGFYSMVLMALVNSNYEFIYVDIGKNGRCSDGGVIEHTTFYKKLLAGTLDLPNNYETEENLNFSFLADDAFALHNHVLKPYPGSGVTHEERIFNYRLARGRNVVENAFGLLTSRFRVLHTAINMSPDNIKKVVLAICALHNFLRKTSNSYASNKTFDKEDTNTHEIINNGDWRNEAADITEIQKLVQRNAHSDAKINRNNYKQFYNEKGKVDWQEEMLQKGKA</sequence>
<evidence type="ECO:0000256" key="7">
    <source>
        <dbReference type="ARBA" id="ARBA00023242"/>
    </source>
</evidence>
<name>A0AAV0XBN5_9HEMI</name>
<evidence type="ECO:0000313" key="10">
    <source>
        <dbReference type="Proteomes" id="UP001160148"/>
    </source>
</evidence>
<dbReference type="InterPro" id="IPR027806">
    <property type="entry name" value="HARBI1_dom"/>
</dbReference>
<evidence type="ECO:0000256" key="1">
    <source>
        <dbReference type="ARBA" id="ARBA00001968"/>
    </source>
</evidence>
<keyword evidence="5" id="KW-0479">Metal-binding</keyword>
<keyword evidence="7" id="KW-0539">Nucleus</keyword>
<dbReference type="GO" id="GO:0004518">
    <property type="term" value="F:nuclease activity"/>
    <property type="evidence" value="ECO:0007669"/>
    <property type="project" value="UniProtKB-KW"/>
</dbReference>
<proteinExistence type="inferred from homology"/>
<evidence type="ECO:0000256" key="5">
    <source>
        <dbReference type="ARBA" id="ARBA00022723"/>
    </source>
</evidence>
<reference evidence="9 10" key="1">
    <citation type="submission" date="2023-01" db="EMBL/GenBank/DDBJ databases">
        <authorList>
            <person name="Whitehead M."/>
        </authorList>
    </citation>
    <scope>NUCLEOTIDE SEQUENCE [LARGE SCALE GENOMIC DNA]</scope>
</reference>
<organism evidence="9 10">
    <name type="scientific">Macrosiphum euphorbiae</name>
    <name type="common">potato aphid</name>
    <dbReference type="NCBI Taxonomy" id="13131"/>
    <lineage>
        <taxon>Eukaryota</taxon>
        <taxon>Metazoa</taxon>
        <taxon>Ecdysozoa</taxon>
        <taxon>Arthropoda</taxon>
        <taxon>Hexapoda</taxon>
        <taxon>Insecta</taxon>
        <taxon>Pterygota</taxon>
        <taxon>Neoptera</taxon>
        <taxon>Paraneoptera</taxon>
        <taxon>Hemiptera</taxon>
        <taxon>Sternorrhyncha</taxon>
        <taxon>Aphidomorpha</taxon>
        <taxon>Aphidoidea</taxon>
        <taxon>Aphididae</taxon>
        <taxon>Macrosiphini</taxon>
        <taxon>Macrosiphum</taxon>
    </lineage>
</organism>
<dbReference type="GO" id="GO:0046872">
    <property type="term" value="F:metal ion binding"/>
    <property type="evidence" value="ECO:0007669"/>
    <property type="project" value="UniProtKB-KW"/>
</dbReference>
<dbReference type="PANTHER" id="PTHR22930">
    <property type="match status" value="1"/>
</dbReference>
<evidence type="ECO:0000259" key="8">
    <source>
        <dbReference type="Pfam" id="PF13359"/>
    </source>
</evidence>
<comment type="similarity">
    <text evidence="3">Belongs to the HARBI1 family.</text>
</comment>
<evidence type="ECO:0000256" key="3">
    <source>
        <dbReference type="ARBA" id="ARBA00006958"/>
    </source>
</evidence>
<comment type="subcellular location">
    <subcellularLocation>
        <location evidence="2">Nucleus</location>
    </subcellularLocation>
</comment>
<dbReference type="Proteomes" id="UP001160148">
    <property type="component" value="Unassembled WGS sequence"/>
</dbReference>
<dbReference type="InterPro" id="IPR045249">
    <property type="entry name" value="HARBI1-like"/>
</dbReference>